<evidence type="ECO:0000313" key="1">
    <source>
        <dbReference type="EMBL" id="MBP2241516.1"/>
    </source>
</evidence>
<reference evidence="1 2" key="1">
    <citation type="submission" date="2021-03" db="EMBL/GenBank/DDBJ databases">
        <title>Genomic Encyclopedia of Type Strains, Phase IV (KMG-IV): sequencing the most valuable type-strain genomes for metagenomic binning, comparative biology and taxonomic classification.</title>
        <authorList>
            <person name="Goeker M."/>
        </authorList>
    </citation>
    <scope>NUCLEOTIDE SEQUENCE [LARGE SCALE GENOMIC DNA]</scope>
    <source>
        <strain evidence="1 2">DSM 26675</strain>
    </source>
</reference>
<accession>A0ABS4RF28</accession>
<comment type="caution">
    <text evidence="1">The sequence shown here is derived from an EMBL/GenBank/DDBJ whole genome shotgun (WGS) entry which is preliminary data.</text>
</comment>
<dbReference type="EMBL" id="JAGIKZ010000010">
    <property type="protein sequence ID" value="MBP2241516.1"/>
    <property type="molecule type" value="Genomic_DNA"/>
</dbReference>
<dbReference type="Proteomes" id="UP001519293">
    <property type="component" value="Unassembled WGS sequence"/>
</dbReference>
<dbReference type="InterPro" id="IPR037208">
    <property type="entry name" value="Spo0E-like_sf"/>
</dbReference>
<dbReference type="SUPFAM" id="SSF140500">
    <property type="entry name" value="BAS1536-like"/>
    <property type="match status" value="1"/>
</dbReference>
<dbReference type="Pfam" id="PF09388">
    <property type="entry name" value="SpoOE-like"/>
    <property type="match status" value="1"/>
</dbReference>
<protein>
    <recommendedName>
        <fullName evidence="3">Aspartyl-phosphate phosphatase Spo0E family protein</fullName>
    </recommendedName>
</protein>
<sequence>MLHANSEHSLLVIIKSLREEMIRIGNSEGLSNEQTLKVSQKLDYYILKYQKLIHRSGL</sequence>
<keyword evidence="2" id="KW-1185">Reference proteome</keyword>
<dbReference type="Gene3D" id="4.10.280.10">
    <property type="entry name" value="Helix-loop-helix DNA-binding domain"/>
    <property type="match status" value="1"/>
</dbReference>
<dbReference type="InterPro" id="IPR036638">
    <property type="entry name" value="HLH_DNA-bd_sf"/>
</dbReference>
<dbReference type="RefSeq" id="WP_162840518.1">
    <property type="nucleotide sequence ID" value="NZ_JAGIKZ010000010.1"/>
</dbReference>
<evidence type="ECO:0008006" key="3">
    <source>
        <dbReference type="Google" id="ProtNLM"/>
    </source>
</evidence>
<evidence type="ECO:0000313" key="2">
    <source>
        <dbReference type="Proteomes" id="UP001519293"/>
    </source>
</evidence>
<gene>
    <name evidence="1" type="ORF">J2Z40_002079</name>
</gene>
<organism evidence="1 2">
    <name type="scientific">Cytobacillus eiseniae</name>
    <dbReference type="NCBI Taxonomy" id="762947"/>
    <lineage>
        <taxon>Bacteria</taxon>
        <taxon>Bacillati</taxon>
        <taxon>Bacillota</taxon>
        <taxon>Bacilli</taxon>
        <taxon>Bacillales</taxon>
        <taxon>Bacillaceae</taxon>
        <taxon>Cytobacillus</taxon>
    </lineage>
</organism>
<name>A0ABS4RF28_9BACI</name>
<proteinExistence type="predicted"/>
<dbReference type="InterPro" id="IPR018540">
    <property type="entry name" value="Spo0E-like"/>
</dbReference>